<comment type="caution">
    <text evidence="7">The sequence shown here is derived from an EMBL/GenBank/DDBJ whole genome shotgun (WGS) entry which is preliminary data.</text>
</comment>
<dbReference type="SUPFAM" id="SSF53920">
    <property type="entry name" value="Fe-only hydrogenase"/>
    <property type="match status" value="1"/>
</dbReference>
<organism evidence="7 8">
    <name type="scientific">Youngiibacter multivorans</name>
    <dbReference type="NCBI Taxonomy" id="937251"/>
    <lineage>
        <taxon>Bacteria</taxon>
        <taxon>Bacillati</taxon>
        <taxon>Bacillota</taxon>
        <taxon>Clostridia</taxon>
        <taxon>Eubacteriales</taxon>
        <taxon>Clostridiaceae</taxon>
        <taxon>Youngiibacter</taxon>
    </lineage>
</organism>
<dbReference type="Proteomes" id="UP001519271">
    <property type="component" value="Unassembled WGS sequence"/>
</dbReference>
<evidence type="ECO:0000256" key="2">
    <source>
        <dbReference type="ARBA" id="ARBA00022723"/>
    </source>
</evidence>
<evidence type="ECO:0000259" key="6">
    <source>
        <dbReference type="PROSITE" id="PS51656"/>
    </source>
</evidence>
<dbReference type="RefSeq" id="WP_209458880.1">
    <property type="nucleotide sequence ID" value="NZ_JAGGKC010000007.1"/>
</dbReference>
<dbReference type="InterPro" id="IPR007202">
    <property type="entry name" value="4Fe-4S_dom"/>
</dbReference>
<feature type="domain" description="4Fe-4S" evidence="6">
    <location>
        <begin position="353"/>
        <end position="414"/>
    </location>
</feature>
<reference evidence="7 8" key="1">
    <citation type="submission" date="2021-03" db="EMBL/GenBank/DDBJ databases">
        <title>Genomic Encyclopedia of Type Strains, Phase IV (KMG-IV): sequencing the most valuable type-strain genomes for metagenomic binning, comparative biology and taxonomic classification.</title>
        <authorList>
            <person name="Goeker M."/>
        </authorList>
    </citation>
    <scope>NUCLEOTIDE SEQUENCE [LARGE SCALE GENOMIC DNA]</scope>
    <source>
        <strain evidence="7 8">DSM 6139</strain>
    </source>
</reference>
<evidence type="ECO:0000313" key="7">
    <source>
        <dbReference type="EMBL" id="MBP1918651.1"/>
    </source>
</evidence>
<feature type="domain" description="4Fe-4S ferredoxin-type" evidence="5">
    <location>
        <begin position="31"/>
        <end position="60"/>
    </location>
</feature>
<dbReference type="InterPro" id="IPR009016">
    <property type="entry name" value="Fe_hydrogenase"/>
</dbReference>
<keyword evidence="3" id="KW-0408">Iron</keyword>
<feature type="domain" description="4Fe-4S ferredoxin-type" evidence="5">
    <location>
        <begin position="2"/>
        <end position="30"/>
    </location>
</feature>
<dbReference type="InterPro" id="IPR017900">
    <property type="entry name" value="4Fe4S_Fe_S_CS"/>
</dbReference>
<evidence type="ECO:0000256" key="1">
    <source>
        <dbReference type="ARBA" id="ARBA00022485"/>
    </source>
</evidence>
<dbReference type="Gene3D" id="3.40.950.10">
    <property type="entry name" value="Fe-only Hydrogenase (Larger Subunit), Chain L, domain 3"/>
    <property type="match status" value="1"/>
</dbReference>
<accession>A0ABS4G2A4</accession>
<dbReference type="InterPro" id="IPR000014">
    <property type="entry name" value="PAS"/>
</dbReference>
<dbReference type="Gene3D" id="3.30.450.20">
    <property type="entry name" value="PAS domain"/>
    <property type="match status" value="1"/>
</dbReference>
<keyword evidence="4" id="KW-0411">Iron-sulfur</keyword>
<dbReference type="SMART" id="SM00091">
    <property type="entry name" value="PAS"/>
    <property type="match status" value="1"/>
</dbReference>
<dbReference type="Gene3D" id="3.30.70.20">
    <property type="match status" value="1"/>
</dbReference>
<dbReference type="SUPFAM" id="SSF54862">
    <property type="entry name" value="4Fe-4S ferredoxins"/>
    <property type="match status" value="1"/>
</dbReference>
<proteinExistence type="predicted"/>
<keyword evidence="1" id="KW-0004">4Fe-4S</keyword>
<dbReference type="Gene3D" id="1.10.15.40">
    <property type="entry name" value="Electron transport complex subunit B, putative Fe-S cluster"/>
    <property type="match status" value="1"/>
</dbReference>
<protein>
    <submittedName>
        <fullName evidence="7">Iron only hydrogenase large subunit-like protein</fullName>
    </submittedName>
</protein>
<dbReference type="InterPro" id="IPR017896">
    <property type="entry name" value="4Fe4S_Fe-S-bd"/>
</dbReference>
<dbReference type="InterPro" id="IPR035965">
    <property type="entry name" value="PAS-like_dom_sf"/>
</dbReference>
<keyword evidence="8" id="KW-1185">Reference proteome</keyword>
<gene>
    <name evidence="7" type="ORF">J2Z34_001128</name>
</gene>
<dbReference type="EMBL" id="JAGGKC010000007">
    <property type="protein sequence ID" value="MBP1918651.1"/>
    <property type="molecule type" value="Genomic_DNA"/>
</dbReference>
<dbReference type="InterPro" id="IPR050340">
    <property type="entry name" value="Cytosolic_Fe-S_CAF"/>
</dbReference>
<evidence type="ECO:0000256" key="4">
    <source>
        <dbReference type="ARBA" id="ARBA00023014"/>
    </source>
</evidence>
<dbReference type="Pfam" id="PF04060">
    <property type="entry name" value="FeS"/>
    <property type="match status" value="1"/>
</dbReference>
<dbReference type="Pfam" id="PF02906">
    <property type="entry name" value="Fe_hyd_lg_C"/>
    <property type="match status" value="1"/>
</dbReference>
<dbReference type="PROSITE" id="PS51379">
    <property type="entry name" value="4FE4S_FER_2"/>
    <property type="match status" value="2"/>
</dbReference>
<sequence>MRLLDFSEANCKNCYKCVRGCPVKAIRFRGSQAEIDEQRCIACGKCFVICPQNARNIVSDTMKVKQAIGEGKQVKALIAPSFAGFYRNRGGFLTALRKLGFSEIIEVAAGAEMVTERYRRFMEENDPKYAISSCCPTVYMYMRRYTPTTAEYLMPVVSPMLATGKAVKRDEVDCFTVFIGPCLSKKCEMVSYGNEGIIDAVLTLEEISHLLSEEGLDPEVLEPSVPDVTAGKRGRRYPVAGGIAEGLSGTIDRMGYDVIKVEGMTEIREVLKEIEDGSLDKAYIELSACSESCIGGPCVPENSLPVFARKQNVKRFSVMGWESEGRALLDGNIDISGTYAPTPIVSREYPESDIVATLARMGKFSKGDELNCSACGYNSCRDKAKAVLEGMSEVEMCLPFMRTKAEHMSDIIFSNSPNYIFLLDEELCIHQMNPSAEIVFGRRIDEVRGFPISYVADDAIFEEVAKSKRSNLNKRTVYDEYGIVVVQSTVFLDSSNQLLIIMSDITDEEKRRDELQSMKERTLKIAQKVIDRQMTAAHEIASLLGETTAETKIALDKLKELVLMEGE</sequence>
<dbReference type="PROSITE" id="PS51656">
    <property type="entry name" value="4FE4S"/>
    <property type="match status" value="1"/>
</dbReference>
<dbReference type="PROSITE" id="PS00198">
    <property type="entry name" value="4FE4S_FER_1"/>
    <property type="match status" value="1"/>
</dbReference>
<dbReference type="PANTHER" id="PTHR11615">
    <property type="entry name" value="NITRATE, FORMATE, IRON DEHYDROGENASE"/>
    <property type="match status" value="1"/>
</dbReference>
<dbReference type="InterPro" id="IPR004108">
    <property type="entry name" value="Fe_hydrogenase_lsu_C"/>
</dbReference>
<dbReference type="CDD" id="cd00130">
    <property type="entry name" value="PAS"/>
    <property type="match status" value="1"/>
</dbReference>
<dbReference type="SUPFAM" id="SSF55785">
    <property type="entry name" value="PYP-like sensor domain (PAS domain)"/>
    <property type="match status" value="1"/>
</dbReference>
<evidence type="ECO:0000259" key="5">
    <source>
        <dbReference type="PROSITE" id="PS51379"/>
    </source>
</evidence>
<name>A0ABS4G2A4_9CLOT</name>
<evidence type="ECO:0000256" key="3">
    <source>
        <dbReference type="ARBA" id="ARBA00023004"/>
    </source>
</evidence>
<keyword evidence="2" id="KW-0479">Metal-binding</keyword>
<dbReference type="Pfam" id="PF13237">
    <property type="entry name" value="Fer4_10"/>
    <property type="match status" value="1"/>
</dbReference>
<evidence type="ECO:0000313" key="8">
    <source>
        <dbReference type="Proteomes" id="UP001519271"/>
    </source>
</evidence>